<keyword evidence="3" id="KW-1185">Reference proteome</keyword>
<protein>
    <submittedName>
        <fullName evidence="2">Uncharacterized protein</fullName>
    </submittedName>
</protein>
<proteinExistence type="predicted"/>
<comment type="caution">
    <text evidence="2">The sequence shown here is derived from an EMBL/GenBank/DDBJ whole genome shotgun (WGS) entry which is preliminary data.</text>
</comment>
<dbReference type="EMBL" id="JANPWB010000011">
    <property type="protein sequence ID" value="KAJ1125604.1"/>
    <property type="molecule type" value="Genomic_DNA"/>
</dbReference>
<reference evidence="2" key="1">
    <citation type="journal article" date="2022" name="bioRxiv">
        <title>Sequencing and chromosome-scale assembly of the giantPleurodeles waltlgenome.</title>
        <authorList>
            <person name="Brown T."/>
            <person name="Elewa A."/>
            <person name="Iarovenko S."/>
            <person name="Subramanian E."/>
            <person name="Araus A.J."/>
            <person name="Petzold A."/>
            <person name="Susuki M."/>
            <person name="Suzuki K.-i.T."/>
            <person name="Hayashi T."/>
            <person name="Toyoda A."/>
            <person name="Oliveira C."/>
            <person name="Osipova E."/>
            <person name="Leigh N.D."/>
            <person name="Simon A."/>
            <person name="Yun M.H."/>
        </authorList>
    </citation>
    <scope>NUCLEOTIDE SEQUENCE</scope>
    <source>
        <strain evidence="2">20211129_DDA</strain>
        <tissue evidence="2">Liver</tissue>
    </source>
</reference>
<sequence length="125" mass="13487">MSGIEREEEERGGREKTMRKRAEQGAQVRPRYLFLFGAAAHLPSPLLPPFIARASCPAVGKGDWAQSLLPGPQTRSPAEAVPPAPALFPPVRRGAEVHPEFPGGPLPIALCSPFLRGVRRFMAPG</sequence>
<evidence type="ECO:0000313" key="3">
    <source>
        <dbReference type="Proteomes" id="UP001066276"/>
    </source>
</evidence>
<name>A0AAV7PEJ0_PLEWA</name>
<feature type="region of interest" description="Disordered" evidence="1">
    <location>
        <begin position="1"/>
        <end position="25"/>
    </location>
</feature>
<dbReference type="Proteomes" id="UP001066276">
    <property type="component" value="Chromosome 7"/>
</dbReference>
<organism evidence="2 3">
    <name type="scientific">Pleurodeles waltl</name>
    <name type="common">Iberian ribbed newt</name>
    <dbReference type="NCBI Taxonomy" id="8319"/>
    <lineage>
        <taxon>Eukaryota</taxon>
        <taxon>Metazoa</taxon>
        <taxon>Chordata</taxon>
        <taxon>Craniata</taxon>
        <taxon>Vertebrata</taxon>
        <taxon>Euteleostomi</taxon>
        <taxon>Amphibia</taxon>
        <taxon>Batrachia</taxon>
        <taxon>Caudata</taxon>
        <taxon>Salamandroidea</taxon>
        <taxon>Salamandridae</taxon>
        <taxon>Pleurodelinae</taxon>
        <taxon>Pleurodeles</taxon>
    </lineage>
</organism>
<accession>A0AAV7PEJ0</accession>
<evidence type="ECO:0000313" key="2">
    <source>
        <dbReference type="EMBL" id="KAJ1125604.1"/>
    </source>
</evidence>
<gene>
    <name evidence="2" type="ORF">NDU88_004029</name>
</gene>
<dbReference type="AlphaFoldDB" id="A0AAV7PEJ0"/>
<evidence type="ECO:0000256" key="1">
    <source>
        <dbReference type="SAM" id="MobiDB-lite"/>
    </source>
</evidence>
<feature type="region of interest" description="Disordered" evidence="1">
    <location>
        <begin position="67"/>
        <end position="87"/>
    </location>
</feature>
<feature type="compositionally biased region" description="Basic and acidic residues" evidence="1">
    <location>
        <begin position="9"/>
        <end position="23"/>
    </location>
</feature>